<dbReference type="AlphaFoldDB" id="A0A6P3ZPF6"/>
<protein>
    <submittedName>
        <fullName evidence="4 5">Uncharacterized protein LOC125418163</fullName>
    </submittedName>
    <submittedName>
        <fullName evidence="3">uncharacterized protein LOC107417172</fullName>
    </submittedName>
</protein>
<gene>
    <name evidence="4 5 6" type="primary">LOC125418163</name>
    <name evidence="3" type="synonym">LOC107417172</name>
</gene>
<evidence type="ECO:0000313" key="3">
    <source>
        <dbReference type="RefSeq" id="XP_015881246.1"/>
    </source>
</evidence>
<dbReference type="PANTHER" id="PTHR33671:SF2">
    <property type="entry name" value="N-METHYLTRANSFERASE, PUTATIVE (DUF688)-RELATED"/>
    <property type="match status" value="1"/>
</dbReference>
<feature type="compositionally biased region" description="Basic and acidic residues" evidence="1">
    <location>
        <begin position="342"/>
        <end position="356"/>
    </location>
</feature>
<dbReference type="Proteomes" id="UP001652623">
    <property type="component" value="Chromosome 4"/>
</dbReference>
<name>A0A6P3ZPF6_ZIZJJ</name>
<evidence type="ECO:0000313" key="4">
    <source>
        <dbReference type="RefSeq" id="XP_015881246.3"/>
    </source>
</evidence>
<feature type="compositionally biased region" description="Basic and acidic residues" evidence="1">
    <location>
        <begin position="137"/>
        <end position="153"/>
    </location>
</feature>
<evidence type="ECO:0000256" key="1">
    <source>
        <dbReference type="SAM" id="MobiDB-lite"/>
    </source>
</evidence>
<dbReference type="RefSeq" id="XP_024928817.3">
    <property type="nucleotide sequence ID" value="XM_025073049.3"/>
</dbReference>
<feature type="compositionally biased region" description="Polar residues" evidence="1">
    <location>
        <begin position="104"/>
        <end position="135"/>
    </location>
</feature>
<dbReference type="InterPro" id="IPR007789">
    <property type="entry name" value="DUF688"/>
</dbReference>
<feature type="region of interest" description="Disordered" evidence="1">
    <location>
        <begin position="24"/>
        <end position="166"/>
    </location>
</feature>
<dbReference type="KEGG" id="zju:125418163"/>
<sequence>MLKNLMEDKQLDFNQPFLSVRRFSSTVVSSEADERKKADKSIPKLPPLPVYKSELKSGPVRHPGAVPFLWEQTPGRPKDESNSQTKAPEQRLLAPRLPPGRVSNVKQQASDKGSKGTAATRSHNGNFLSSSQDVSNLDEKNATLYESSKEGTQDKGSSGSDDGDEAYLDALDTLSRSESSYMNCSVSGVSGLDGPNVKPSGIFSTDPQTQDFMMGRFLPAAKAMASETPQYGTRRQLVAREQSRQVKTVPSEEKRHPLNQYRPNAFPRYAQEIYEEGSEYGADDYDGSENISATVCGLFPRFCLKNSFCLLNPVPGMKMQAQLPVSSVYRMQTKSSCAGSRGETEKKCAGEPVREQRSMNRQQAVIEFQCNSKHIVEKNDCQKLDGSSLYRRLQGNGLLSCQNGYSQPSIPEEKGILVIPENAKNHRANGFDMHRKGPKNFRELLTIENTEWELQSGSPVVEKTVYVDSVHIEKSPNLNSSSLDMKGFTDFCGNDLDIPGKGSDMKENISIDSSVQDIQHLIVVNEKAIIEPKSLESFDSCSMSFSDRSTRDIEIGMKNCSRHHEDLIQDYIALKNSKVADQENFDPERKQFGKLGGQESSCVLPEDSLSLVFLKAADDKETDTESKKAMELGDQEGLYALRKDPIPLESSRMTVDEKIMNSKSPEPKKSYIEESSHALVQSSITKLASDKKIDLENERNVKLSNQGNAHGSLLHKPLALPLPKSPSESWLKRTLPTISLRNTTYSSRSSLAARGSQVSKASNLDPKWETIVKTSNVHHGHLRFSEELLTPIPEA</sequence>
<dbReference type="RefSeq" id="XP_015881246.1">
    <property type="nucleotide sequence ID" value="XM_016025760.2"/>
</dbReference>
<dbReference type="PANTHER" id="PTHR33671">
    <property type="entry name" value="N-METHYLTRANSFERASE, PUTATIVE (DUF688)-RELATED"/>
    <property type="match status" value="1"/>
</dbReference>
<evidence type="ECO:0000313" key="6">
    <source>
        <dbReference type="RefSeq" id="XP_024928817.3"/>
    </source>
</evidence>
<organism evidence="2 5">
    <name type="scientific">Ziziphus jujuba</name>
    <name type="common">Chinese jujube</name>
    <name type="synonym">Ziziphus sativa</name>
    <dbReference type="NCBI Taxonomy" id="326968"/>
    <lineage>
        <taxon>Eukaryota</taxon>
        <taxon>Viridiplantae</taxon>
        <taxon>Streptophyta</taxon>
        <taxon>Embryophyta</taxon>
        <taxon>Tracheophyta</taxon>
        <taxon>Spermatophyta</taxon>
        <taxon>Magnoliopsida</taxon>
        <taxon>eudicotyledons</taxon>
        <taxon>Gunneridae</taxon>
        <taxon>Pentapetalae</taxon>
        <taxon>rosids</taxon>
        <taxon>fabids</taxon>
        <taxon>Rosales</taxon>
        <taxon>Rhamnaceae</taxon>
        <taxon>Paliureae</taxon>
        <taxon>Ziziphus</taxon>
    </lineage>
</organism>
<dbReference type="RefSeq" id="XP_015881246.3">
    <property type="nucleotide sequence ID" value="XM_016025760.4"/>
</dbReference>
<feature type="region of interest" description="Disordered" evidence="1">
    <location>
        <begin position="336"/>
        <end position="356"/>
    </location>
</feature>
<feature type="region of interest" description="Disordered" evidence="1">
    <location>
        <begin position="240"/>
        <end position="259"/>
    </location>
</feature>
<dbReference type="Pfam" id="PF05097">
    <property type="entry name" value="DUF688"/>
    <property type="match status" value="1"/>
</dbReference>
<keyword evidence="2" id="KW-1185">Reference proteome</keyword>
<dbReference type="RefSeq" id="XP_015881247.3">
    <property type="nucleotide sequence ID" value="XM_016025761.4"/>
</dbReference>
<proteinExistence type="predicted"/>
<evidence type="ECO:0000313" key="5">
    <source>
        <dbReference type="RefSeq" id="XP_015881247.3"/>
    </source>
</evidence>
<accession>A0A6P3ZPF6</accession>
<dbReference type="GeneID" id="125418163"/>
<feature type="compositionally biased region" description="Basic and acidic residues" evidence="1">
    <location>
        <begin position="32"/>
        <end position="42"/>
    </location>
</feature>
<reference evidence="4 5" key="1">
    <citation type="submission" date="2025-05" db="UniProtKB">
        <authorList>
            <consortium name="RefSeq"/>
        </authorList>
    </citation>
    <scope>IDENTIFICATION</scope>
    <source>
        <tissue evidence="3">In vitro plantlets</tissue>
        <tissue evidence="4 5">Seedling</tissue>
    </source>
</reference>
<evidence type="ECO:0000313" key="2">
    <source>
        <dbReference type="Proteomes" id="UP001652623"/>
    </source>
</evidence>